<organism evidence="3 4">
    <name type="scientific">SAR92 clade bacterium</name>
    <dbReference type="NCBI Taxonomy" id="2315479"/>
    <lineage>
        <taxon>Bacteria</taxon>
        <taxon>Pseudomonadati</taxon>
        <taxon>Pseudomonadota</taxon>
        <taxon>Gammaproteobacteria</taxon>
        <taxon>Cellvibrionales</taxon>
        <taxon>Porticoccaceae</taxon>
        <taxon>SAR92 clade</taxon>
    </lineage>
</organism>
<dbReference type="PROSITE" id="PS51257">
    <property type="entry name" value="PROKAR_LIPOPROTEIN"/>
    <property type="match status" value="1"/>
</dbReference>
<dbReference type="InterPro" id="IPR007055">
    <property type="entry name" value="BON_dom"/>
</dbReference>
<dbReference type="InterPro" id="IPR051686">
    <property type="entry name" value="Lipoprotein_DolP"/>
</dbReference>
<evidence type="ECO:0000313" key="4">
    <source>
        <dbReference type="Proteomes" id="UP000315889"/>
    </source>
</evidence>
<dbReference type="Proteomes" id="UP000315889">
    <property type="component" value="Unassembled WGS sequence"/>
</dbReference>
<protein>
    <submittedName>
        <fullName evidence="3">BON domain-containing protein</fullName>
    </submittedName>
</protein>
<dbReference type="InterPro" id="IPR014004">
    <property type="entry name" value="Transpt-assoc_nodulatn_dom_bac"/>
</dbReference>
<dbReference type="PANTHER" id="PTHR34606">
    <property type="entry name" value="BON DOMAIN-CONTAINING PROTEIN"/>
    <property type="match status" value="1"/>
</dbReference>
<keyword evidence="1" id="KW-0732">Signal</keyword>
<reference evidence="3 4" key="1">
    <citation type="submission" date="2019-02" db="EMBL/GenBank/DDBJ databases">
        <title>Prokaryotic population dynamics and viral predation in marine succession experiment using metagenomics: the confinement effect.</title>
        <authorList>
            <person name="Haro-Moreno J.M."/>
            <person name="Rodriguez-Valera F."/>
            <person name="Lopez-Perez M."/>
        </authorList>
    </citation>
    <scope>NUCLEOTIDE SEQUENCE [LARGE SCALE GENOMIC DNA]</scope>
    <source>
        <strain evidence="3">MED-G170</strain>
    </source>
</reference>
<dbReference type="Gene3D" id="3.30.1340.30">
    <property type="match status" value="1"/>
</dbReference>
<dbReference type="EMBL" id="SHBP01000002">
    <property type="protein sequence ID" value="RZO21106.1"/>
    <property type="molecule type" value="Genomic_DNA"/>
</dbReference>
<feature type="domain" description="BON" evidence="2">
    <location>
        <begin position="43"/>
        <end position="112"/>
    </location>
</feature>
<dbReference type="AlphaFoldDB" id="A0A520MIQ1"/>
<sequence length="190" mass="20625">MRNFALTFGLILVLGGCTSIVNEVTKEPIQPDGSGRTLGADIDDPKMRTFIGVNIKKADPQLKKSHINVSVFNALVLLTGEVSSAEMKSLAGDVAREYRGVRQVYNELQIRGKTSIVSRTNDTIISGKIKTKLAFNKDVDYSDLILITEDSVVYLLGTVTQATGDLAADVARNTSGVRKVVKCLEYVTKS</sequence>
<feature type="domain" description="BON" evidence="2">
    <location>
        <begin position="121"/>
        <end position="188"/>
    </location>
</feature>
<proteinExistence type="predicted"/>
<accession>A0A520MIQ1</accession>
<evidence type="ECO:0000259" key="2">
    <source>
        <dbReference type="PROSITE" id="PS50914"/>
    </source>
</evidence>
<dbReference type="Pfam" id="PF04972">
    <property type="entry name" value="BON"/>
    <property type="match status" value="2"/>
</dbReference>
<evidence type="ECO:0000256" key="1">
    <source>
        <dbReference type="ARBA" id="ARBA00022729"/>
    </source>
</evidence>
<gene>
    <name evidence="3" type="ORF">EVB03_02450</name>
</gene>
<dbReference type="PANTHER" id="PTHR34606:SF4">
    <property type="entry name" value="OUTER MEMBRANE LIPOPROTEIN DOLP"/>
    <property type="match status" value="1"/>
</dbReference>
<dbReference type="PROSITE" id="PS50914">
    <property type="entry name" value="BON"/>
    <property type="match status" value="2"/>
</dbReference>
<name>A0A520MIQ1_9GAMM</name>
<dbReference type="SMART" id="SM00749">
    <property type="entry name" value="BON"/>
    <property type="match status" value="2"/>
</dbReference>
<evidence type="ECO:0000313" key="3">
    <source>
        <dbReference type="EMBL" id="RZO21106.1"/>
    </source>
</evidence>
<comment type="caution">
    <text evidence="3">The sequence shown here is derived from an EMBL/GenBank/DDBJ whole genome shotgun (WGS) entry which is preliminary data.</text>
</comment>